<organism evidence="2 3">
    <name type="scientific">Pantoea brenneri</name>
    <dbReference type="NCBI Taxonomy" id="472694"/>
    <lineage>
        <taxon>Bacteria</taxon>
        <taxon>Pseudomonadati</taxon>
        <taxon>Pseudomonadota</taxon>
        <taxon>Gammaproteobacteria</taxon>
        <taxon>Enterobacterales</taxon>
        <taxon>Erwiniaceae</taxon>
        <taxon>Pantoea</taxon>
    </lineage>
</organism>
<reference evidence="2 3" key="1">
    <citation type="submission" date="2019-10" db="EMBL/GenBank/DDBJ databases">
        <authorList>
            <person name="Karimi E."/>
        </authorList>
    </citation>
    <scope>NUCLEOTIDE SEQUENCE [LARGE SCALE GENOMIC DNA]</scope>
    <source>
        <strain evidence="2">Pantoea sp. 111</strain>
    </source>
</reference>
<dbReference type="InterPro" id="IPR009506">
    <property type="entry name" value="YjiS-like"/>
</dbReference>
<evidence type="ECO:0000313" key="3">
    <source>
        <dbReference type="Proteomes" id="UP000433737"/>
    </source>
</evidence>
<sequence length="63" mass="7654">MMGYDENRAGKPFTGTPYTLVRYLWRSFRRWQCRRETRLILSKLSDSQLKDIGLSRNEWNKLN</sequence>
<comment type="caution">
    <text evidence="2">The sequence shown here is derived from an EMBL/GenBank/DDBJ whole genome shotgun (WGS) entry which is preliminary data.</text>
</comment>
<dbReference type="AlphaFoldDB" id="A0AAX3JCV1"/>
<protein>
    <recommendedName>
        <fullName evidence="1">YjiS-like domain-containing protein</fullName>
    </recommendedName>
</protein>
<dbReference type="Proteomes" id="UP000433737">
    <property type="component" value="Unassembled WGS sequence"/>
</dbReference>
<gene>
    <name evidence="2" type="primary">yjiS</name>
    <name evidence="2" type="ORF">PANT111_80069</name>
</gene>
<dbReference type="EMBL" id="CABWMH010000055">
    <property type="protein sequence ID" value="VXC63792.1"/>
    <property type="molecule type" value="Genomic_DNA"/>
</dbReference>
<evidence type="ECO:0000313" key="2">
    <source>
        <dbReference type="EMBL" id="VXC63792.1"/>
    </source>
</evidence>
<feature type="domain" description="YjiS-like" evidence="1">
    <location>
        <begin position="24"/>
        <end position="57"/>
    </location>
</feature>
<evidence type="ECO:0000259" key="1">
    <source>
        <dbReference type="Pfam" id="PF06568"/>
    </source>
</evidence>
<dbReference type="Pfam" id="PF06568">
    <property type="entry name" value="YjiS-like"/>
    <property type="match status" value="1"/>
</dbReference>
<name>A0AAX3JCV1_9GAMM</name>
<accession>A0AAX3JCV1</accession>
<proteinExistence type="predicted"/>